<sequence>MLDYLRLNQIASQNKEIVTLLDELFQQLCDAFPPLSRFSVVLLGDKQASNYYVQDRLIGTDVSTELDFAEHALTTDSSLTHLAFSSAVRIVNDLRQMTPTKRVTRLIALGHKSSYAVPLSYRNKTLGFLFYNAKVTHYFTNQDVQKDLAFLSNLISQLFIHLHENQKHFQAALSVALNMGHARDPETKEHLIRMGKYSELLARLLSQQHPEISHQFIHRIRLYAPFHDIGKYKIPDHVLFSDKRFTDEERCIMNMHTIYGEEIIEQVVHLSDAELVSQDEIAFIKHIVRHHHEHFDGAGLPDQLCADAIPLEARIVTLADVFDALLSRRAYKPEWSVDAVVDFIRAHTGQMFDPQCVAVLLGNLDQFLAIREKYLDKEEQPGKCVA</sequence>
<dbReference type="GO" id="GO:0008081">
    <property type="term" value="F:phosphoric diester hydrolase activity"/>
    <property type="evidence" value="ECO:0007669"/>
    <property type="project" value="UniProtKB-ARBA"/>
</dbReference>
<comment type="caution">
    <text evidence="2">The sequence shown here is derived from an EMBL/GenBank/DDBJ whole genome shotgun (WGS) entry which is preliminary data.</text>
</comment>
<evidence type="ECO:0000313" key="3">
    <source>
        <dbReference type="Proteomes" id="UP000029994"/>
    </source>
</evidence>
<dbReference type="GeneID" id="43683051"/>
<evidence type="ECO:0000259" key="1">
    <source>
        <dbReference type="PROSITE" id="PS51832"/>
    </source>
</evidence>
<dbReference type="RefSeq" id="WP_039426260.1">
    <property type="nucleotide sequence ID" value="NZ_CP061845.1"/>
</dbReference>
<dbReference type="InterPro" id="IPR052020">
    <property type="entry name" value="Cyclic_di-GMP/3'3'-cGAMP_PDE"/>
</dbReference>
<dbReference type="eggNOG" id="COG3437">
    <property type="taxonomic scope" value="Bacteria"/>
</dbReference>
<dbReference type="STRING" id="29495.EA26_07545"/>
<keyword evidence="3" id="KW-1185">Reference proteome</keyword>
<evidence type="ECO:0000313" key="2">
    <source>
        <dbReference type="EMBL" id="KGK11167.1"/>
    </source>
</evidence>
<dbReference type="SUPFAM" id="SSF109604">
    <property type="entry name" value="HD-domain/PDEase-like"/>
    <property type="match status" value="1"/>
</dbReference>
<dbReference type="Proteomes" id="UP000029994">
    <property type="component" value="Unassembled WGS sequence"/>
</dbReference>
<dbReference type="Pfam" id="PF13185">
    <property type="entry name" value="GAF_2"/>
    <property type="match status" value="1"/>
</dbReference>
<dbReference type="InterPro" id="IPR003607">
    <property type="entry name" value="HD/PDEase_dom"/>
</dbReference>
<protein>
    <submittedName>
        <fullName evidence="2">Metal-dependent phosphohydrolase</fullName>
    </submittedName>
</protein>
<dbReference type="CDD" id="cd00077">
    <property type="entry name" value="HDc"/>
    <property type="match status" value="1"/>
</dbReference>
<gene>
    <name evidence="2" type="ORF">EA26_07545</name>
</gene>
<reference evidence="2 3" key="1">
    <citation type="submission" date="2014-04" db="EMBL/GenBank/DDBJ databases">
        <title>Genome sequencing of Vibrio navarrensis strains.</title>
        <authorList>
            <person name="Gladney L.M."/>
            <person name="Katz L.S."/>
            <person name="Marino-Ramirez L."/>
            <person name="Jordan I.K."/>
        </authorList>
    </citation>
    <scope>NUCLEOTIDE SEQUENCE [LARGE SCALE GENOMIC DNA]</scope>
    <source>
        <strain evidence="2 3">ATCC 51183</strain>
    </source>
</reference>
<dbReference type="InterPro" id="IPR003018">
    <property type="entry name" value="GAF"/>
</dbReference>
<accession>A0A099LV43</accession>
<dbReference type="PANTHER" id="PTHR45228">
    <property type="entry name" value="CYCLIC DI-GMP PHOSPHODIESTERASE TM_0186-RELATED"/>
    <property type="match status" value="1"/>
</dbReference>
<dbReference type="SUPFAM" id="SSF55781">
    <property type="entry name" value="GAF domain-like"/>
    <property type="match status" value="1"/>
</dbReference>
<proteinExistence type="predicted"/>
<dbReference type="Pfam" id="PF13487">
    <property type="entry name" value="HD_5"/>
    <property type="match status" value="1"/>
</dbReference>
<dbReference type="SMART" id="SM00471">
    <property type="entry name" value="HDc"/>
    <property type="match status" value="1"/>
</dbReference>
<dbReference type="Gene3D" id="3.30.450.40">
    <property type="match status" value="1"/>
</dbReference>
<feature type="domain" description="HD-GYP" evidence="1">
    <location>
        <begin position="165"/>
        <end position="376"/>
    </location>
</feature>
<dbReference type="EMBL" id="JMCG01000001">
    <property type="protein sequence ID" value="KGK11167.1"/>
    <property type="molecule type" value="Genomic_DNA"/>
</dbReference>
<dbReference type="InterPro" id="IPR029016">
    <property type="entry name" value="GAF-like_dom_sf"/>
</dbReference>
<dbReference type="PROSITE" id="PS51832">
    <property type="entry name" value="HD_GYP"/>
    <property type="match status" value="1"/>
</dbReference>
<organism evidence="2 3">
    <name type="scientific">Vibrio navarrensis</name>
    <dbReference type="NCBI Taxonomy" id="29495"/>
    <lineage>
        <taxon>Bacteria</taxon>
        <taxon>Pseudomonadati</taxon>
        <taxon>Pseudomonadota</taxon>
        <taxon>Gammaproteobacteria</taxon>
        <taxon>Vibrionales</taxon>
        <taxon>Vibrionaceae</taxon>
        <taxon>Vibrio</taxon>
    </lineage>
</organism>
<name>A0A099LV43_9VIBR</name>
<dbReference type="InterPro" id="IPR037522">
    <property type="entry name" value="HD_GYP_dom"/>
</dbReference>
<dbReference type="AlphaFoldDB" id="A0A099LV43"/>
<keyword evidence="2" id="KW-0378">Hydrolase</keyword>
<dbReference type="Gene3D" id="1.10.3210.10">
    <property type="entry name" value="Hypothetical protein af1432"/>
    <property type="match status" value="1"/>
</dbReference>